<comment type="caution">
    <text evidence="2">The sequence shown here is derived from an EMBL/GenBank/DDBJ whole genome shotgun (WGS) entry which is preliminary data.</text>
</comment>
<evidence type="ECO:0000313" key="3">
    <source>
        <dbReference type="Proteomes" id="UP000035088"/>
    </source>
</evidence>
<proteinExistence type="predicted"/>
<name>G7H4W4_9ACTN</name>
<evidence type="ECO:0008006" key="4">
    <source>
        <dbReference type="Google" id="ProtNLM"/>
    </source>
</evidence>
<dbReference type="OrthoDB" id="4552889at2"/>
<protein>
    <recommendedName>
        <fullName evidence="4">DUF3558 domain-containing protein</fullName>
    </recommendedName>
</protein>
<accession>G7H4W4</accession>
<feature type="signal peptide" evidence="1">
    <location>
        <begin position="1"/>
        <end position="28"/>
    </location>
</feature>
<keyword evidence="3" id="KW-1185">Reference proteome</keyword>
<dbReference type="Proteomes" id="UP000035088">
    <property type="component" value="Unassembled WGS sequence"/>
</dbReference>
<sequence length="198" mass="21284">MTIRRLRTFPSVVALSIAAGLLAGCSTAGTPVAKVVPTGPEGTSVVPYQQNPLAVAELPDPCVVSDEVLKDAGLDPSSASGRQYSMMRSCGWDIPQVPNNPIAFIAMVYVSKASFDQELKSTTRTNRKTVEVGPGRNAVLADGTLEPVEDNSDAIVTWGTQFGTISVEMDLIYNRGPRSFDTRAKALEFARDVYKNMQ</sequence>
<evidence type="ECO:0000313" key="2">
    <source>
        <dbReference type="EMBL" id="GAB10889.1"/>
    </source>
</evidence>
<reference evidence="2 3" key="1">
    <citation type="submission" date="2011-11" db="EMBL/GenBank/DDBJ databases">
        <title>Whole genome shotgun sequence of Gordonia araii NBRC 100433.</title>
        <authorList>
            <person name="Yoshida Y."/>
            <person name="Hosoyama A."/>
            <person name="Tsuchikane K."/>
            <person name="Katsumata H."/>
            <person name="Yamazaki S."/>
            <person name="Fujita N."/>
        </authorList>
    </citation>
    <scope>NUCLEOTIDE SEQUENCE [LARGE SCALE GENOMIC DNA]</scope>
    <source>
        <strain evidence="2 3">NBRC 100433</strain>
    </source>
</reference>
<evidence type="ECO:0000256" key="1">
    <source>
        <dbReference type="SAM" id="SignalP"/>
    </source>
</evidence>
<dbReference type="AlphaFoldDB" id="G7H4W4"/>
<organism evidence="2 3">
    <name type="scientific">Gordonia araii NBRC 100433</name>
    <dbReference type="NCBI Taxonomy" id="1073574"/>
    <lineage>
        <taxon>Bacteria</taxon>
        <taxon>Bacillati</taxon>
        <taxon>Actinomycetota</taxon>
        <taxon>Actinomycetes</taxon>
        <taxon>Mycobacteriales</taxon>
        <taxon>Gordoniaceae</taxon>
        <taxon>Gordonia</taxon>
    </lineage>
</organism>
<dbReference type="PROSITE" id="PS51257">
    <property type="entry name" value="PROKAR_LIPOPROTEIN"/>
    <property type="match status" value="1"/>
</dbReference>
<keyword evidence="1" id="KW-0732">Signal</keyword>
<dbReference type="EMBL" id="BAEE01000063">
    <property type="protein sequence ID" value="GAB10889.1"/>
    <property type="molecule type" value="Genomic_DNA"/>
</dbReference>
<gene>
    <name evidence="2" type="ORF">GOARA_063_00880</name>
</gene>
<feature type="chain" id="PRO_5003495670" description="DUF3558 domain-containing protein" evidence="1">
    <location>
        <begin position="29"/>
        <end position="198"/>
    </location>
</feature>
<dbReference type="STRING" id="1073574.GOARA_063_00880"/>